<evidence type="ECO:0000256" key="8">
    <source>
        <dbReference type="ARBA" id="ARBA00026057"/>
    </source>
</evidence>
<dbReference type="PROSITE" id="PS00870">
    <property type="entry name" value="CLPAB_1"/>
    <property type="match status" value="1"/>
</dbReference>
<evidence type="ECO:0000259" key="13">
    <source>
        <dbReference type="PROSITE" id="PS51903"/>
    </source>
</evidence>
<feature type="coiled-coil region" evidence="11">
    <location>
        <begin position="414"/>
        <end position="494"/>
    </location>
</feature>
<sequence>MDTKFTTMSQQAVADAIQSASAAKNPQLEPVHVLAALLAQQGGVAAGLLDAVGADTQAIGQKVRAQLVALPSASGEAVSKPTASRATGTLMDLAGKEAEALGDEYVSTEHLLIGLAAGSSPAAQILAAAGATAEALRDALPAVRGSGRVTSPNPEGTYKALEQYGVDLTAQARDGKLDPVIGRDSEIRRVVQVLSRRTKNNPVLIGEPGVGKTAVVEGLAQRIVAGDVPTSLQGKRLVSLDLAAMVAGAKYRGEFEERLKAVLEEISSSDGEVVTFIDELHTVVGAGAGGGDSSMDAGNMLKPMLARGELRLVGATTLDEYREHVEKDPALERRFQQVYVGEPSVEDTVGILRGLKERYEAHHKVTIADSALVAAAALSDRYITGRQLPDKAIDLVDEAASRLRMEMDSSPVEVDELQRAVTRLEMEEVVLKESDDAASVERLARLRADLADRREELSALTARWESEKAGHNRIGDLRARIDELRTAADRAVREGDLETAGRLQYGEIPQVQRELADAEAEESADRAATEADAPEGATAEAGAGRGVRQEAPMIADSVGADEIAEVVAAWTGIPAGRMLQGESEKLLHMEDEIGRRLIGQRAAVAAVSDAVRRSRAGVADPDRPTGSFLFLGPTGVGKTELAKSLADFLFDDERAMVRIDMSEYGEKHSVARLVGAPPGYVGYEEGGQLTEAVRRRPYSVVLLDEVEKAHPEVFDLLLQVLDDGRLTDGQGRTVDLRNVILVLTSNLGSQFLVDPTLDDSEKRDAVMAAVRASFKPEFLNRLDDVVIFDPLDLEELGRIVDLAVERLAARLADRRITLDVTTQAREWLALEGFDPAYGARPLRRLVQREIGDRLARLLLAGEVADGAHVTVERAGAADEGVFVGSPGPVAGPASGPAAGSSGGSSSASAEVACPRPHGDDEPPDRPVRGARALLGRCLPRPADRAASDADRLRADPQERGVRHVDVPELDRLARTRCVDHGVAAGVDGDVAGGPDEVAGLGVLLGDPLAGVPLGGRRPRQGLDAGLLVDVLGEAGAVEAARGGAAVAVLGADVLRRLVDDAGAGLRDLDLEGLVRGLQALALRGDDPDADGPLAGLRRLDLLRERVARTAGLRERDPLDGLARDLDDGLALDGPAVVGRAQVDLRALLLVDDRAAGLVQLELRLGGGRLHGDRRGGDARRCAGRGRCGDGGRRRERRTPDEHGGEQGAERQAAGAAAP</sequence>
<dbReference type="SUPFAM" id="SSF52540">
    <property type="entry name" value="P-loop containing nucleoside triphosphate hydrolases"/>
    <property type="match status" value="2"/>
</dbReference>
<dbReference type="Pfam" id="PF07724">
    <property type="entry name" value="AAA_2"/>
    <property type="match status" value="1"/>
</dbReference>
<evidence type="ECO:0000313" key="15">
    <source>
        <dbReference type="Proteomes" id="UP001321475"/>
    </source>
</evidence>
<dbReference type="InterPro" id="IPR041546">
    <property type="entry name" value="ClpA/ClpB_AAA_lid"/>
</dbReference>
<dbReference type="InterPro" id="IPR001270">
    <property type="entry name" value="ClpA/B"/>
</dbReference>
<dbReference type="InterPro" id="IPR019489">
    <property type="entry name" value="Clp_ATPase_C"/>
</dbReference>
<feature type="compositionally biased region" description="Basic and acidic residues" evidence="12">
    <location>
        <begin position="1169"/>
        <end position="1208"/>
    </location>
</feature>
<accession>A0ABM8G124</accession>
<dbReference type="InterPro" id="IPR018368">
    <property type="entry name" value="ClpA/B_CS1"/>
</dbReference>
<dbReference type="Pfam" id="PF00004">
    <property type="entry name" value="AAA"/>
    <property type="match status" value="1"/>
</dbReference>
<dbReference type="Pfam" id="PF10431">
    <property type="entry name" value="ClpB_D2-small"/>
    <property type="match status" value="1"/>
</dbReference>
<dbReference type="Pfam" id="PF17871">
    <property type="entry name" value="AAA_lid_9"/>
    <property type="match status" value="1"/>
</dbReference>
<evidence type="ECO:0000256" key="9">
    <source>
        <dbReference type="PROSITE-ProRule" id="PRU01251"/>
    </source>
</evidence>
<keyword evidence="4 10" id="KW-0067">ATP-binding</keyword>
<evidence type="ECO:0000256" key="6">
    <source>
        <dbReference type="ARBA" id="ARBA00023054"/>
    </source>
</evidence>
<dbReference type="InterPro" id="IPR003593">
    <property type="entry name" value="AAA+_ATPase"/>
</dbReference>
<feature type="region of interest" description="Disordered" evidence="12">
    <location>
        <begin position="513"/>
        <end position="548"/>
    </location>
</feature>
<feature type="domain" description="Clp R" evidence="13">
    <location>
        <begin position="1"/>
        <end position="146"/>
    </location>
</feature>
<evidence type="ECO:0000256" key="5">
    <source>
        <dbReference type="ARBA" id="ARBA00023016"/>
    </source>
</evidence>
<keyword evidence="3 10" id="KW-0547">Nucleotide-binding</keyword>
<dbReference type="Proteomes" id="UP001321475">
    <property type="component" value="Chromosome"/>
</dbReference>
<dbReference type="InterPro" id="IPR003959">
    <property type="entry name" value="ATPase_AAA_core"/>
</dbReference>
<feature type="region of interest" description="Disordered" evidence="12">
    <location>
        <begin position="887"/>
        <end position="928"/>
    </location>
</feature>
<feature type="compositionally biased region" description="Basic and acidic residues" evidence="12">
    <location>
        <begin position="941"/>
        <end position="958"/>
    </location>
</feature>
<feature type="compositionally biased region" description="Low complexity" evidence="12">
    <location>
        <begin position="1209"/>
        <end position="1218"/>
    </location>
</feature>
<comment type="similarity">
    <text evidence="1 10">Belongs to the ClpA/ClpB family.</text>
</comment>
<comment type="subunit">
    <text evidence="8">Homohexamer. The oligomerization is ATP-dependent.</text>
</comment>
<dbReference type="SUPFAM" id="SSF81923">
    <property type="entry name" value="Double Clp-N motif"/>
    <property type="match status" value="1"/>
</dbReference>
<evidence type="ECO:0000256" key="4">
    <source>
        <dbReference type="ARBA" id="ARBA00022840"/>
    </source>
</evidence>
<dbReference type="Pfam" id="PF02861">
    <property type="entry name" value="Clp_N"/>
    <property type="match status" value="1"/>
</dbReference>
<keyword evidence="15" id="KW-1185">Reference proteome</keyword>
<dbReference type="Gene3D" id="1.10.1780.10">
    <property type="entry name" value="Clp, N-terminal domain"/>
    <property type="match status" value="1"/>
</dbReference>
<dbReference type="SMART" id="SM01086">
    <property type="entry name" value="ClpB_D2-small"/>
    <property type="match status" value="1"/>
</dbReference>
<feature type="region of interest" description="Disordered" evidence="12">
    <location>
        <begin position="1169"/>
        <end position="1218"/>
    </location>
</feature>
<gene>
    <name evidence="14" type="ORF">GCM10025865_09090</name>
</gene>
<feature type="compositionally biased region" description="Low complexity" evidence="12">
    <location>
        <begin position="887"/>
        <end position="912"/>
    </location>
</feature>
<dbReference type="NCBIfam" id="TIGR03346">
    <property type="entry name" value="chaperone_ClpB"/>
    <property type="match status" value="1"/>
</dbReference>
<dbReference type="SMART" id="SM00382">
    <property type="entry name" value="AAA"/>
    <property type="match status" value="2"/>
</dbReference>
<evidence type="ECO:0000256" key="2">
    <source>
        <dbReference type="ARBA" id="ARBA00022737"/>
    </source>
</evidence>
<dbReference type="PANTHER" id="PTHR11638:SF18">
    <property type="entry name" value="HEAT SHOCK PROTEIN 104"/>
    <property type="match status" value="1"/>
</dbReference>
<reference evidence="15" key="1">
    <citation type="journal article" date="2019" name="Int. J. Syst. Evol. Microbiol.">
        <title>The Global Catalogue of Microorganisms (GCM) 10K type strain sequencing project: providing services to taxonomists for standard genome sequencing and annotation.</title>
        <authorList>
            <consortium name="The Broad Institute Genomics Platform"/>
            <consortium name="The Broad Institute Genome Sequencing Center for Infectious Disease"/>
            <person name="Wu L."/>
            <person name="Ma J."/>
        </authorList>
    </citation>
    <scope>NUCLEOTIDE SEQUENCE [LARGE SCALE GENOMIC DNA]</scope>
    <source>
        <strain evidence="15">NBRC 108565</strain>
    </source>
</reference>
<dbReference type="Gene3D" id="1.10.8.60">
    <property type="match status" value="1"/>
</dbReference>
<evidence type="ECO:0000256" key="1">
    <source>
        <dbReference type="ARBA" id="ARBA00008675"/>
    </source>
</evidence>
<keyword evidence="5" id="KW-0346">Stress response</keyword>
<keyword evidence="7 10" id="KW-0143">Chaperone</keyword>
<dbReference type="PROSITE" id="PS51903">
    <property type="entry name" value="CLP_R"/>
    <property type="match status" value="1"/>
</dbReference>
<dbReference type="PANTHER" id="PTHR11638">
    <property type="entry name" value="ATP-DEPENDENT CLP PROTEASE"/>
    <property type="match status" value="1"/>
</dbReference>
<name>A0ABM8G124_9CELL</name>
<dbReference type="CDD" id="cd19499">
    <property type="entry name" value="RecA-like_ClpB_Hsp104-like"/>
    <property type="match status" value="1"/>
</dbReference>
<evidence type="ECO:0000256" key="3">
    <source>
        <dbReference type="ARBA" id="ARBA00022741"/>
    </source>
</evidence>
<dbReference type="EMBL" id="AP027729">
    <property type="protein sequence ID" value="BDZ41610.1"/>
    <property type="molecule type" value="Genomic_DNA"/>
</dbReference>
<dbReference type="InterPro" id="IPR027417">
    <property type="entry name" value="P-loop_NTPase"/>
</dbReference>
<dbReference type="InterPro" id="IPR050130">
    <property type="entry name" value="ClpA_ClpB"/>
</dbReference>
<dbReference type="Gene3D" id="3.40.50.300">
    <property type="entry name" value="P-loop containing nucleotide triphosphate hydrolases"/>
    <property type="match status" value="3"/>
</dbReference>
<feature type="region of interest" description="Disordered" evidence="12">
    <location>
        <begin position="939"/>
        <end position="958"/>
    </location>
</feature>
<feature type="compositionally biased region" description="Basic and acidic residues" evidence="12">
    <location>
        <begin position="916"/>
        <end position="927"/>
    </location>
</feature>
<protein>
    <recommendedName>
        <fullName evidence="13">Clp R domain-containing protein</fullName>
    </recommendedName>
</protein>
<evidence type="ECO:0000313" key="14">
    <source>
        <dbReference type="EMBL" id="BDZ41610.1"/>
    </source>
</evidence>
<dbReference type="PRINTS" id="PR00300">
    <property type="entry name" value="CLPPROTEASEA"/>
</dbReference>
<dbReference type="InterPro" id="IPR004176">
    <property type="entry name" value="Clp_R_N"/>
</dbReference>
<feature type="compositionally biased region" description="Low complexity" evidence="12">
    <location>
        <begin position="530"/>
        <end position="542"/>
    </location>
</feature>
<dbReference type="InterPro" id="IPR028299">
    <property type="entry name" value="ClpA/B_CS2"/>
</dbReference>
<dbReference type="InterPro" id="IPR036628">
    <property type="entry name" value="Clp_N_dom_sf"/>
</dbReference>
<dbReference type="InterPro" id="IPR017730">
    <property type="entry name" value="Chaperonin_ClpB"/>
</dbReference>
<dbReference type="CDD" id="cd00009">
    <property type="entry name" value="AAA"/>
    <property type="match status" value="1"/>
</dbReference>
<evidence type="ECO:0000256" key="7">
    <source>
        <dbReference type="ARBA" id="ARBA00023186"/>
    </source>
</evidence>
<proteinExistence type="inferred from homology"/>
<evidence type="ECO:0000256" key="10">
    <source>
        <dbReference type="RuleBase" id="RU004432"/>
    </source>
</evidence>
<organism evidence="14 15">
    <name type="scientific">Paraoerskovia sediminicola</name>
    <dbReference type="NCBI Taxonomy" id="1138587"/>
    <lineage>
        <taxon>Bacteria</taxon>
        <taxon>Bacillati</taxon>
        <taxon>Actinomycetota</taxon>
        <taxon>Actinomycetes</taxon>
        <taxon>Micrococcales</taxon>
        <taxon>Cellulomonadaceae</taxon>
        <taxon>Paraoerskovia</taxon>
    </lineage>
</organism>
<evidence type="ECO:0000256" key="11">
    <source>
        <dbReference type="SAM" id="Coils"/>
    </source>
</evidence>
<keyword evidence="6 11" id="KW-0175">Coiled coil</keyword>
<evidence type="ECO:0000256" key="12">
    <source>
        <dbReference type="SAM" id="MobiDB-lite"/>
    </source>
</evidence>
<keyword evidence="2 9" id="KW-0677">Repeat</keyword>
<dbReference type="PROSITE" id="PS00871">
    <property type="entry name" value="CLPAB_2"/>
    <property type="match status" value="1"/>
</dbReference>